<organism evidence="3 4">
    <name type="scientific">Phycomyces blakesleeanus (strain ATCC 8743b / DSM 1359 / FGSC 10004 / NBRC 33097 / NRRL 1555)</name>
    <dbReference type="NCBI Taxonomy" id="763407"/>
    <lineage>
        <taxon>Eukaryota</taxon>
        <taxon>Fungi</taxon>
        <taxon>Fungi incertae sedis</taxon>
        <taxon>Mucoromycota</taxon>
        <taxon>Mucoromycotina</taxon>
        <taxon>Mucoromycetes</taxon>
        <taxon>Mucorales</taxon>
        <taxon>Phycomycetaceae</taxon>
        <taxon>Phycomyces</taxon>
    </lineage>
</organism>
<accession>A0A162PFI2</accession>
<name>A0A162PFI2_PHYB8</name>
<dbReference type="RefSeq" id="XP_018283256.1">
    <property type="nucleotide sequence ID" value="XM_018437738.1"/>
</dbReference>
<feature type="coiled-coil region" evidence="1">
    <location>
        <begin position="55"/>
        <end position="82"/>
    </location>
</feature>
<feature type="region of interest" description="Disordered" evidence="2">
    <location>
        <begin position="263"/>
        <end position="284"/>
    </location>
</feature>
<evidence type="ECO:0000256" key="1">
    <source>
        <dbReference type="SAM" id="Coils"/>
    </source>
</evidence>
<gene>
    <name evidence="3" type="ORF">PHYBLDRAFT_176335</name>
</gene>
<reference evidence="4" key="1">
    <citation type="submission" date="2015-06" db="EMBL/GenBank/DDBJ databases">
        <title>Expansion of signal transduction pathways in fungi by whole-genome duplication.</title>
        <authorList>
            <consortium name="DOE Joint Genome Institute"/>
            <person name="Corrochano L.M."/>
            <person name="Kuo A."/>
            <person name="Marcet-Houben M."/>
            <person name="Polaino S."/>
            <person name="Salamov A."/>
            <person name="Villalobos J.M."/>
            <person name="Alvarez M.I."/>
            <person name="Avalos J."/>
            <person name="Benito E.P."/>
            <person name="Benoit I."/>
            <person name="Burger G."/>
            <person name="Camino L.P."/>
            <person name="Canovas D."/>
            <person name="Cerda-Olmedo E."/>
            <person name="Cheng J.-F."/>
            <person name="Dominguez A."/>
            <person name="Elias M."/>
            <person name="Eslava A.P."/>
            <person name="Glaser F."/>
            <person name="Grimwood J."/>
            <person name="Gutierrez G."/>
            <person name="Heitman J."/>
            <person name="Henrissat B."/>
            <person name="Iturriaga E.A."/>
            <person name="Lang B.F."/>
            <person name="Lavin J.L."/>
            <person name="Lee S."/>
            <person name="Li W."/>
            <person name="Lindquist E."/>
            <person name="Lopez-Garcia S."/>
            <person name="Luque E.M."/>
            <person name="Marcos A.T."/>
            <person name="Martin J."/>
            <person name="McCluskey K."/>
            <person name="Medina H.R."/>
            <person name="Miralles-Duran A."/>
            <person name="Miyazaki A."/>
            <person name="Munoz-Torres E."/>
            <person name="Oguiza J.A."/>
            <person name="Ohm R."/>
            <person name="Olmedo M."/>
            <person name="Orejas M."/>
            <person name="Ortiz-Castellanos L."/>
            <person name="Pisabarro A.G."/>
            <person name="Rodriguez-Romero J."/>
            <person name="Ruiz-Herrera J."/>
            <person name="Ruiz-Vazquez R."/>
            <person name="Sanz C."/>
            <person name="Schackwitz W."/>
            <person name="Schmutz J."/>
            <person name="Shahriari M."/>
            <person name="Shelest E."/>
            <person name="Silva-Franco F."/>
            <person name="Soanes D."/>
            <person name="Syed K."/>
            <person name="Tagua V.G."/>
            <person name="Talbot N.J."/>
            <person name="Thon M."/>
            <person name="De vries R.P."/>
            <person name="Wiebenga A."/>
            <person name="Yadav J.S."/>
            <person name="Braun E.L."/>
            <person name="Baker S."/>
            <person name="Garre V."/>
            <person name="Horwitz B."/>
            <person name="Torres-Martinez S."/>
            <person name="Idnurm A."/>
            <person name="Herrera-Estrella A."/>
            <person name="Gabaldon T."/>
            <person name="Grigoriev I.V."/>
        </authorList>
    </citation>
    <scope>NUCLEOTIDE SEQUENCE [LARGE SCALE GENOMIC DNA]</scope>
    <source>
        <strain evidence="4">NRRL 1555(-)</strain>
    </source>
</reference>
<keyword evidence="4" id="KW-1185">Reference proteome</keyword>
<dbReference type="GeneID" id="28998644"/>
<dbReference type="EMBL" id="KV441012">
    <property type="protein sequence ID" value="OAD65216.1"/>
    <property type="molecule type" value="Genomic_DNA"/>
</dbReference>
<dbReference type="Proteomes" id="UP000077315">
    <property type="component" value="Unassembled WGS sequence"/>
</dbReference>
<evidence type="ECO:0000313" key="4">
    <source>
        <dbReference type="Proteomes" id="UP000077315"/>
    </source>
</evidence>
<evidence type="ECO:0000313" key="3">
    <source>
        <dbReference type="EMBL" id="OAD65216.1"/>
    </source>
</evidence>
<keyword evidence="1" id="KW-0175">Coiled coil</keyword>
<proteinExistence type="predicted"/>
<feature type="compositionally biased region" description="Low complexity" evidence="2">
    <location>
        <begin position="263"/>
        <end position="274"/>
    </location>
</feature>
<protein>
    <submittedName>
        <fullName evidence="3">Uncharacterized protein</fullName>
    </submittedName>
</protein>
<feature type="region of interest" description="Disordered" evidence="2">
    <location>
        <begin position="394"/>
        <end position="424"/>
    </location>
</feature>
<dbReference type="VEuPathDB" id="FungiDB:PHYBLDRAFT_176335"/>
<dbReference type="InParanoid" id="A0A162PFI2"/>
<dbReference type="AlphaFoldDB" id="A0A162PFI2"/>
<feature type="compositionally biased region" description="Basic and acidic residues" evidence="2">
    <location>
        <begin position="412"/>
        <end position="424"/>
    </location>
</feature>
<evidence type="ECO:0000256" key="2">
    <source>
        <dbReference type="SAM" id="MobiDB-lite"/>
    </source>
</evidence>
<sequence>MNDSLVNPPLLHINHNNQQYHQQDQDLSFTNTEFQETTNVVGPFGITDDQVFSLLSQCQDIISELENRVLELETDLHTIHERHNHNRSTWESIEHPKDRSDIQLKSRVDRSRVYNELPSSASYNYSTYYQYRHQSKRGSLFKQSTKVCFAKKSILKSCEIFTSAQKGVGSSKGLTHSTKLSFDGDIRLPDLSYSPSSLILLFHKRKEDLYSAATIVPSILESKVPTETWTPLQNVHTSTKDNTEHCLPEQEQRVSLDEIYKLSSGQPQSPSQPQTICPESGMPGAWKLHVPESPSRSFKNLCEEPMKNNILGWPLLLLFLLTKDKERPRNPYLMNQTTTRTRRNFDRAISKGKGCYMQRAHDHEHENELELELSSHTQSQHLLTWPHVGSGLEHNNPGHPFSFDEPATFDSRSSENTKDDRVSRMEFPPNGFYLNELIPKKPNHRPLHNYLLGLCLFDTKRLWLS</sequence>